<dbReference type="GO" id="GO:0046689">
    <property type="term" value="P:response to mercury ion"/>
    <property type="evidence" value="ECO:0007669"/>
    <property type="project" value="UniProtKB-KW"/>
</dbReference>
<dbReference type="InterPro" id="IPR000551">
    <property type="entry name" value="MerR-type_HTH_dom"/>
</dbReference>
<dbReference type="Pfam" id="PF13411">
    <property type="entry name" value="MerR_1"/>
    <property type="match status" value="1"/>
</dbReference>
<dbReference type="SMART" id="SM00422">
    <property type="entry name" value="HTH_MERR"/>
    <property type="match status" value="1"/>
</dbReference>
<dbReference type="PRINTS" id="PR00040">
    <property type="entry name" value="HTHMERR"/>
</dbReference>
<dbReference type="GO" id="GO:0045340">
    <property type="term" value="F:mercury ion binding"/>
    <property type="evidence" value="ECO:0007669"/>
    <property type="project" value="InterPro"/>
</dbReference>
<dbReference type="PANTHER" id="PTHR30204">
    <property type="entry name" value="REDOX-CYCLING DRUG-SENSING TRANSCRIPTIONAL ACTIVATOR SOXR"/>
    <property type="match status" value="1"/>
</dbReference>
<dbReference type="NCBIfam" id="TIGR02051">
    <property type="entry name" value="MerR"/>
    <property type="match status" value="1"/>
</dbReference>
<evidence type="ECO:0000313" key="10">
    <source>
        <dbReference type="EMBL" id="MDO6423023.1"/>
    </source>
</evidence>
<evidence type="ECO:0000256" key="6">
    <source>
        <dbReference type="ARBA" id="ARBA00023163"/>
    </source>
</evidence>
<dbReference type="SUPFAM" id="SSF46955">
    <property type="entry name" value="Putative DNA-binding domain"/>
    <property type="match status" value="1"/>
</dbReference>
<evidence type="ECO:0000256" key="1">
    <source>
        <dbReference type="ARBA" id="ARBA00017146"/>
    </source>
</evidence>
<proteinExistence type="predicted"/>
<dbReference type="PROSITE" id="PS00552">
    <property type="entry name" value="HTH_MERR_1"/>
    <property type="match status" value="1"/>
</dbReference>
<keyword evidence="2" id="KW-0475">Mercuric resistance</keyword>
<dbReference type="RefSeq" id="WP_019604663.1">
    <property type="nucleotide sequence ID" value="NZ_JAUOPB010000007.1"/>
</dbReference>
<evidence type="ECO:0000256" key="4">
    <source>
        <dbReference type="ARBA" id="ARBA00023015"/>
    </source>
</evidence>
<evidence type="ECO:0000256" key="2">
    <source>
        <dbReference type="ARBA" id="ARBA00022466"/>
    </source>
</evidence>
<evidence type="ECO:0000256" key="8">
    <source>
        <dbReference type="SAM" id="Coils"/>
    </source>
</evidence>
<protein>
    <recommendedName>
        <fullName evidence="1">Mercuric resistance operon regulatory protein</fullName>
    </recommendedName>
</protein>
<dbReference type="InterPro" id="IPR009061">
    <property type="entry name" value="DNA-bd_dom_put_sf"/>
</dbReference>
<dbReference type="Proteomes" id="UP001169760">
    <property type="component" value="Unassembled WGS sequence"/>
</dbReference>
<gene>
    <name evidence="10" type="primary">merR</name>
    <name evidence="10" type="ORF">Q4521_11105</name>
</gene>
<reference evidence="10" key="1">
    <citation type="submission" date="2023-07" db="EMBL/GenBank/DDBJ databases">
        <title>Genome content predicts the carbon catabolic preferences of heterotrophic bacteria.</title>
        <authorList>
            <person name="Gralka M."/>
        </authorList>
    </citation>
    <scope>NUCLEOTIDE SEQUENCE</scope>
    <source>
        <strain evidence="10">I3M17_2</strain>
    </source>
</reference>
<feature type="domain" description="HTH merR-type" evidence="9">
    <location>
        <begin position="1"/>
        <end position="71"/>
    </location>
</feature>
<comment type="caution">
    <text evidence="10">The sequence shown here is derived from an EMBL/GenBank/DDBJ whole genome shotgun (WGS) entry which is preliminary data.</text>
</comment>
<evidence type="ECO:0000259" key="9">
    <source>
        <dbReference type="PROSITE" id="PS50937"/>
    </source>
</evidence>
<evidence type="ECO:0000256" key="3">
    <source>
        <dbReference type="ARBA" id="ARBA00022914"/>
    </source>
</evidence>
<evidence type="ECO:0000313" key="11">
    <source>
        <dbReference type="Proteomes" id="UP001169760"/>
    </source>
</evidence>
<comment type="function">
    <text evidence="7">Mediates the mercuric-dependent induction of mercury resistance operon. In the absence of mercury MerR represses transcription by binding tightly to the mer operator region; when mercury is present the dimeric complex binds a single ion and becomes a potent transcriptional activator, while remaining bound to the mer site.</text>
</comment>
<keyword evidence="8" id="KW-0175">Coiled coil</keyword>
<sequence length="130" mass="14926">MTRTISRLAKELGINIETIRFYERKGLIQQPPKPATGYRHYPNETVNRIHFIKRAQELGFTLDEIVHLLSLEDSPCSEVQALANNKLEKVQSKILDLRRLENALEALLSQCHENDDKSHCPIIDSLQPPL</sequence>
<dbReference type="InterPro" id="IPR047057">
    <property type="entry name" value="MerR_fam"/>
</dbReference>
<dbReference type="Gene3D" id="1.10.1660.10">
    <property type="match status" value="1"/>
</dbReference>
<dbReference type="CDD" id="cd04783">
    <property type="entry name" value="HTH_MerR1"/>
    <property type="match status" value="1"/>
</dbReference>
<feature type="coiled-coil region" evidence="8">
    <location>
        <begin position="87"/>
        <end position="117"/>
    </location>
</feature>
<keyword evidence="5" id="KW-0238">DNA-binding</keyword>
<organism evidence="10 11">
    <name type="scientific">Saccharophagus degradans</name>
    <dbReference type="NCBI Taxonomy" id="86304"/>
    <lineage>
        <taxon>Bacteria</taxon>
        <taxon>Pseudomonadati</taxon>
        <taxon>Pseudomonadota</taxon>
        <taxon>Gammaproteobacteria</taxon>
        <taxon>Cellvibrionales</taxon>
        <taxon>Cellvibrionaceae</taxon>
        <taxon>Saccharophagus</taxon>
    </lineage>
</organism>
<dbReference type="GO" id="GO:0003677">
    <property type="term" value="F:DNA binding"/>
    <property type="evidence" value="ECO:0007669"/>
    <property type="project" value="UniProtKB-KW"/>
</dbReference>
<keyword evidence="6" id="KW-0804">Transcription</keyword>
<keyword evidence="4" id="KW-0805">Transcription regulation</keyword>
<dbReference type="AlphaFoldDB" id="A0AAW7X8E4"/>
<evidence type="ECO:0000256" key="5">
    <source>
        <dbReference type="ARBA" id="ARBA00023125"/>
    </source>
</evidence>
<name>A0AAW7X8E4_9GAMM</name>
<dbReference type="PANTHER" id="PTHR30204:SF94">
    <property type="entry name" value="HEAVY METAL-DEPENDENT TRANSCRIPTIONAL REGULATOR HI_0293-RELATED"/>
    <property type="match status" value="1"/>
</dbReference>
<accession>A0AAW7X8E4</accession>
<dbReference type="InterPro" id="IPR011794">
    <property type="entry name" value="MerR"/>
</dbReference>
<keyword evidence="3" id="KW-0476">Mercury</keyword>
<evidence type="ECO:0000256" key="7">
    <source>
        <dbReference type="ARBA" id="ARBA00024874"/>
    </source>
</evidence>
<dbReference type="EMBL" id="JAUOPB010000007">
    <property type="protein sequence ID" value="MDO6423023.1"/>
    <property type="molecule type" value="Genomic_DNA"/>
</dbReference>
<dbReference type="GO" id="GO:0003700">
    <property type="term" value="F:DNA-binding transcription factor activity"/>
    <property type="evidence" value="ECO:0007669"/>
    <property type="project" value="InterPro"/>
</dbReference>
<dbReference type="PROSITE" id="PS50937">
    <property type="entry name" value="HTH_MERR_2"/>
    <property type="match status" value="1"/>
</dbReference>